<dbReference type="InterPro" id="IPR036388">
    <property type="entry name" value="WH-like_DNA-bd_sf"/>
</dbReference>
<keyword evidence="6" id="KW-0460">Magnesium</keyword>
<evidence type="ECO:0000256" key="10">
    <source>
        <dbReference type="PROSITE-ProRule" id="PRU01385"/>
    </source>
</evidence>
<dbReference type="InterPro" id="IPR034136">
    <property type="entry name" value="TOPRIM_Topo6A/Spo11"/>
</dbReference>
<reference evidence="14 15" key="1">
    <citation type="submission" date="2024-01" db="EMBL/GenBank/DDBJ databases">
        <title>Comparative genomics of Cryptococcus and Kwoniella reveals pathogenesis evolution and contrasting modes of karyotype evolution via chromosome fusion or intercentromeric recombination.</title>
        <authorList>
            <person name="Coelho M.A."/>
            <person name="David-Palma M."/>
            <person name="Shea T."/>
            <person name="Bowers K."/>
            <person name="McGinley-Smith S."/>
            <person name="Mohammad A.W."/>
            <person name="Gnirke A."/>
            <person name="Yurkov A.M."/>
            <person name="Nowrousian M."/>
            <person name="Sun S."/>
            <person name="Cuomo C.A."/>
            <person name="Heitman J."/>
        </authorList>
    </citation>
    <scope>NUCLEOTIDE SEQUENCE [LARGE SCALE GENOMIC DNA]</scope>
    <source>
        <strain evidence="14 15">7685027</strain>
    </source>
</reference>
<dbReference type="Gene3D" id="3.40.1360.10">
    <property type="match status" value="1"/>
</dbReference>
<feature type="compositionally biased region" description="Basic and acidic residues" evidence="11">
    <location>
        <begin position="16"/>
        <end position="25"/>
    </location>
</feature>
<feature type="active site" description="O-(5'-phospho-DNA)-tyrosine intermediate" evidence="10">
    <location>
        <position position="281"/>
    </location>
</feature>
<evidence type="ECO:0000259" key="12">
    <source>
        <dbReference type="Pfam" id="PF04406"/>
    </source>
</evidence>
<keyword evidence="9 10" id="KW-0413">Isomerase</keyword>
<keyword evidence="15" id="KW-1185">Reference proteome</keyword>
<organism evidence="14 15">
    <name type="scientific">Cryptococcus decagattii</name>
    <dbReference type="NCBI Taxonomy" id="1859122"/>
    <lineage>
        <taxon>Eukaryota</taxon>
        <taxon>Fungi</taxon>
        <taxon>Dikarya</taxon>
        <taxon>Basidiomycota</taxon>
        <taxon>Agaricomycotina</taxon>
        <taxon>Tremellomycetes</taxon>
        <taxon>Tremellales</taxon>
        <taxon>Cryptococcaceae</taxon>
        <taxon>Cryptococcus</taxon>
        <taxon>Cryptococcus gattii species complex</taxon>
    </lineage>
</organism>
<evidence type="ECO:0000256" key="1">
    <source>
        <dbReference type="ARBA" id="ARBA00000185"/>
    </source>
</evidence>
<keyword evidence="8 10" id="KW-0238">DNA-binding</keyword>
<evidence type="ECO:0000259" key="13">
    <source>
        <dbReference type="Pfam" id="PF21180"/>
    </source>
</evidence>
<dbReference type="InterPro" id="IPR002815">
    <property type="entry name" value="Spo11/TopoVI_A"/>
</dbReference>
<evidence type="ECO:0000256" key="11">
    <source>
        <dbReference type="SAM" id="MobiDB-lite"/>
    </source>
</evidence>
<feature type="domain" description="Topoisomerase 6 subunit A/Spo11 TOPRIM" evidence="13">
    <location>
        <begin position="364"/>
        <end position="522"/>
    </location>
</feature>
<dbReference type="Pfam" id="PF21180">
    <property type="entry name" value="TOP6A-Spo11_Toprim"/>
    <property type="match status" value="1"/>
</dbReference>
<dbReference type="PRINTS" id="PR01550">
    <property type="entry name" value="TOP6AFAMILY"/>
</dbReference>
<comment type="catalytic activity">
    <reaction evidence="1 10">
        <text>ATP-dependent breakage, passage and rejoining of double-stranded DNA.</text>
        <dbReference type="EC" id="5.6.2.2"/>
    </reaction>
</comment>
<dbReference type="EMBL" id="CP143815">
    <property type="protein sequence ID" value="WVO24274.1"/>
    <property type="molecule type" value="Genomic_DNA"/>
</dbReference>
<evidence type="ECO:0000256" key="9">
    <source>
        <dbReference type="ARBA" id="ARBA00023235"/>
    </source>
</evidence>
<evidence type="ECO:0000313" key="14">
    <source>
        <dbReference type="EMBL" id="WVO24274.1"/>
    </source>
</evidence>
<dbReference type="Pfam" id="PF04406">
    <property type="entry name" value="TP6A_N"/>
    <property type="match status" value="1"/>
</dbReference>
<dbReference type="EC" id="5.6.2.2" evidence="4"/>
<evidence type="ECO:0000313" key="15">
    <source>
        <dbReference type="Proteomes" id="UP001432216"/>
    </source>
</evidence>
<keyword evidence="5" id="KW-0479">Metal-binding</keyword>
<dbReference type="Proteomes" id="UP001432216">
    <property type="component" value="Chromosome 10"/>
</dbReference>
<dbReference type="CDD" id="cd00223">
    <property type="entry name" value="TOPRIM_TopoIIB_SPO"/>
    <property type="match status" value="1"/>
</dbReference>
<evidence type="ECO:0000256" key="2">
    <source>
        <dbReference type="ARBA" id="ARBA00001946"/>
    </source>
</evidence>
<sequence length="559" mass="62878">MDDKDADILLIEEENSDHRTDRSCSAEDSDRDSTQADDGPGDEDHLIWALADDLDSDASIQNSEENDEEVQGALFEQLVRRTEAMRNPAAHTASFYAQSEVSDDDENSFEIDENSFEIDENSFEIDENSFEIDEPHFESLIEDGIQVSDEGREKALNFLESIVLSFLEQISASVKTIVSQGTSKAHRKRLKGLKTRRDYAVESDEEQEIDRGLEVGKIGVTISLKNRKSGSYQAVILPDSPLQRPGRQNSITRMTCIMLVASTLYEAILDRNVITLRDVYYRDKQLFECQPVVDKLVDDLVATAGLKRRDFYVCASAKGLIASSSLVIRYRTGDEIVLSATRANLVDPAEKIDVIEAPNGLDWVLIVEKDSLCAAGFLQYERIGHGVLITGKGFPDLATRQILRLIVDTFPCVKVYALVDADPHGLKILSTYMYGSKANAHSNDYEDLPLRDRVQWLGLRASDWSDLRINYDDLIPLEQSDIRMAMSMLRDHQTLPDEWKRELSHMLHLRRKAEIEIITASSGSNDYVGSNGRGDGKGDRQSFSGVERLINYIVKNMAF</sequence>
<evidence type="ECO:0000256" key="8">
    <source>
        <dbReference type="ARBA" id="ARBA00023125"/>
    </source>
</evidence>
<feature type="region of interest" description="Disordered" evidence="11">
    <location>
        <begin position="1"/>
        <end position="44"/>
    </location>
</feature>
<dbReference type="PANTHER" id="PTHR10848">
    <property type="entry name" value="MEIOTIC RECOMBINATION PROTEIN SPO11"/>
    <property type="match status" value="1"/>
</dbReference>
<dbReference type="PROSITE" id="PS52041">
    <property type="entry name" value="TOPO_IIB"/>
    <property type="match status" value="1"/>
</dbReference>
<protein>
    <recommendedName>
        <fullName evidence="4">DNA topoisomerase (ATP-hydrolyzing)</fullName>
        <ecNumber evidence="4">5.6.2.2</ecNumber>
    </recommendedName>
</protein>
<keyword evidence="7 10" id="KW-0799">Topoisomerase</keyword>
<dbReference type="PANTHER" id="PTHR10848:SF0">
    <property type="entry name" value="MEIOTIC RECOMBINATION PROTEIN SPO11"/>
    <property type="match status" value="1"/>
</dbReference>
<evidence type="ECO:0000256" key="3">
    <source>
        <dbReference type="ARBA" id="ARBA00006559"/>
    </source>
</evidence>
<comment type="similarity">
    <text evidence="3 10">Belongs to the TOP6A family.</text>
</comment>
<evidence type="ECO:0000256" key="7">
    <source>
        <dbReference type="ARBA" id="ARBA00023029"/>
    </source>
</evidence>
<accession>A0ABZ2B1I6</accession>
<dbReference type="GeneID" id="89992408"/>
<comment type="cofactor">
    <cofactor evidence="2">
        <name>Mg(2+)</name>
        <dbReference type="ChEBI" id="CHEBI:18420"/>
    </cofactor>
</comment>
<dbReference type="InterPro" id="IPR013049">
    <property type="entry name" value="Spo11/TopoVI_A_N"/>
</dbReference>
<name>A0ABZ2B1I6_9TREE</name>
<dbReference type="Gene3D" id="1.10.10.10">
    <property type="entry name" value="Winged helix-like DNA-binding domain superfamily/Winged helix DNA-binding domain"/>
    <property type="match status" value="1"/>
</dbReference>
<dbReference type="SUPFAM" id="SSF56726">
    <property type="entry name" value="DNA topoisomerase IV, alpha subunit"/>
    <property type="match status" value="1"/>
</dbReference>
<feature type="domain" description="Spo11/DNA topoisomerase VI subunit A N-terminal" evidence="12">
    <location>
        <begin position="253"/>
        <end position="313"/>
    </location>
</feature>
<evidence type="ECO:0000256" key="5">
    <source>
        <dbReference type="ARBA" id="ARBA00022723"/>
    </source>
</evidence>
<dbReference type="RefSeq" id="XP_064723513.1">
    <property type="nucleotide sequence ID" value="XM_064867441.1"/>
</dbReference>
<evidence type="ECO:0000256" key="4">
    <source>
        <dbReference type="ARBA" id="ARBA00012895"/>
    </source>
</evidence>
<gene>
    <name evidence="14" type="ORF">IAS62_005638</name>
</gene>
<proteinExistence type="inferred from homology"/>
<dbReference type="InterPro" id="IPR036078">
    <property type="entry name" value="Spo11/TopoVI_A_sf"/>
</dbReference>
<evidence type="ECO:0000256" key="6">
    <source>
        <dbReference type="ARBA" id="ARBA00022842"/>
    </source>
</evidence>